<dbReference type="InterPro" id="IPR020013">
    <property type="entry name" value="Flagellar_FlgE/F/G"/>
</dbReference>
<dbReference type="STRING" id="735517.SAMN05444272_1921"/>
<dbReference type="Pfam" id="PF22692">
    <property type="entry name" value="LlgE_F_G_D1"/>
    <property type="match status" value="1"/>
</dbReference>
<evidence type="ECO:0000259" key="5">
    <source>
        <dbReference type="Pfam" id="PF00460"/>
    </source>
</evidence>
<dbReference type="PANTHER" id="PTHR30435">
    <property type="entry name" value="FLAGELLAR PROTEIN"/>
    <property type="match status" value="1"/>
</dbReference>
<dbReference type="Pfam" id="PF00460">
    <property type="entry name" value="Flg_bb_rod"/>
    <property type="match status" value="1"/>
</dbReference>
<keyword evidence="8" id="KW-0966">Cell projection</keyword>
<dbReference type="PANTHER" id="PTHR30435:SF19">
    <property type="entry name" value="FLAGELLAR BASAL-BODY ROD PROTEIN FLGG"/>
    <property type="match status" value="1"/>
</dbReference>
<dbReference type="GO" id="GO:0030694">
    <property type="term" value="C:bacterial-type flagellum basal body, rod"/>
    <property type="evidence" value="ECO:0007669"/>
    <property type="project" value="UniProtKB-UniRule"/>
</dbReference>
<evidence type="ECO:0000313" key="8">
    <source>
        <dbReference type="EMBL" id="SHM15482.1"/>
    </source>
</evidence>
<name>A0A1M7GGI7_9HYPH</name>
<accession>A0A1M7GGI7</accession>
<dbReference type="InterPro" id="IPR012836">
    <property type="entry name" value="FlgF"/>
</dbReference>
<keyword evidence="8" id="KW-0282">Flagellum</keyword>
<dbReference type="InterPro" id="IPR019776">
    <property type="entry name" value="Flagellar_basal_body_rod_CS"/>
</dbReference>
<keyword evidence="3 4" id="KW-0975">Bacterial flagellum</keyword>
<protein>
    <recommendedName>
        <fullName evidence="4">Flagellar basal-body rod protein FlgF</fullName>
    </recommendedName>
</protein>
<proteinExistence type="inferred from homology"/>
<dbReference type="NCBIfam" id="TIGR02490">
    <property type="entry name" value="flgF"/>
    <property type="match status" value="1"/>
</dbReference>
<dbReference type="RefSeq" id="WP_073012294.1">
    <property type="nucleotide sequence ID" value="NZ_FRBW01000002.1"/>
</dbReference>
<dbReference type="GO" id="GO:0071978">
    <property type="term" value="P:bacterial-type flagellum-dependent swarming motility"/>
    <property type="evidence" value="ECO:0007669"/>
    <property type="project" value="TreeGrafter"/>
</dbReference>
<dbReference type="NCBIfam" id="TIGR03506">
    <property type="entry name" value="FlgEFG_subfam"/>
    <property type="match status" value="1"/>
</dbReference>
<evidence type="ECO:0000256" key="4">
    <source>
        <dbReference type="RuleBase" id="RU362116"/>
    </source>
</evidence>
<feature type="domain" description="Flagellar basal-body/hook protein C-terminal" evidence="6">
    <location>
        <begin position="196"/>
        <end position="238"/>
    </location>
</feature>
<dbReference type="SUPFAM" id="SSF117143">
    <property type="entry name" value="Flagellar hook protein flgE"/>
    <property type="match status" value="1"/>
</dbReference>
<dbReference type="InterPro" id="IPR001444">
    <property type="entry name" value="Flag_bb_rod_N"/>
</dbReference>
<dbReference type="Pfam" id="PF06429">
    <property type="entry name" value="Flg_bbr_C"/>
    <property type="match status" value="1"/>
</dbReference>
<dbReference type="InterPro" id="IPR053967">
    <property type="entry name" value="LlgE_F_G-like_D1"/>
</dbReference>
<dbReference type="PROSITE" id="PS00588">
    <property type="entry name" value="FLAGELLA_BB_ROD"/>
    <property type="match status" value="1"/>
</dbReference>
<dbReference type="OrthoDB" id="9804559at2"/>
<keyword evidence="8" id="KW-0969">Cilium</keyword>
<dbReference type="AlphaFoldDB" id="A0A1M7GGI7"/>
<gene>
    <name evidence="8" type="ORF">SAMN05444272_1921</name>
</gene>
<organism evidence="8 9">
    <name type="scientific">Roseibium suaedae</name>
    <dbReference type="NCBI Taxonomy" id="735517"/>
    <lineage>
        <taxon>Bacteria</taxon>
        <taxon>Pseudomonadati</taxon>
        <taxon>Pseudomonadota</taxon>
        <taxon>Alphaproteobacteria</taxon>
        <taxon>Hyphomicrobiales</taxon>
        <taxon>Stappiaceae</taxon>
        <taxon>Roseibium</taxon>
    </lineage>
</organism>
<dbReference type="InterPro" id="IPR037925">
    <property type="entry name" value="FlgE/F/G-like"/>
</dbReference>
<reference evidence="8 9" key="1">
    <citation type="submission" date="2016-11" db="EMBL/GenBank/DDBJ databases">
        <authorList>
            <person name="Jaros S."/>
            <person name="Januszkiewicz K."/>
            <person name="Wedrychowicz H."/>
        </authorList>
    </citation>
    <scope>NUCLEOTIDE SEQUENCE [LARGE SCALE GENOMIC DNA]</scope>
    <source>
        <strain evidence="8 9">DSM 22153</strain>
    </source>
</reference>
<evidence type="ECO:0000259" key="6">
    <source>
        <dbReference type="Pfam" id="PF06429"/>
    </source>
</evidence>
<keyword evidence="9" id="KW-1185">Reference proteome</keyword>
<dbReference type="EMBL" id="FRBW01000002">
    <property type="protein sequence ID" value="SHM15482.1"/>
    <property type="molecule type" value="Genomic_DNA"/>
</dbReference>
<evidence type="ECO:0000256" key="2">
    <source>
        <dbReference type="ARBA" id="ARBA00009677"/>
    </source>
</evidence>
<feature type="domain" description="Flagellar basal body rod protein N-terminal" evidence="5">
    <location>
        <begin position="8"/>
        <end position="35"/>
    </location>
</feature>
<evidence type="ECO:0000259" key="7">
    <source>
        <dbReference type="Pfam" id="PF22692"/>
    </source>
</evidence>
<evidence type="ECO:0000256" key="3">
    <source>
        <dbReference type="ARBA" id="ARBA00023143"/>
    </source>
</evidence>
<dbReference type="Proteomes" id="UP000186002">
    <property type="component" value="Unassembled WGS sequence"/>
</dbReference>
<comment type="similarity">
    <text evidence="2 4">Belongs to the flagella basal body rod proteins family.</text>
</comment>
<comment type="subcellular location">
    <subcellularLocation>
        <location evidence="1 4">Bacterial flagellum basal body</location>
    </subcellularLocation>
</comment>
<feature type="domain" description="Flagellar hook protein FlgE/F/G-like D1" evidence="7">
    <location>
        <begin position="88"/>
        <end position="153"/>
    </location>
</feature>
<evidence type="ECO:0000256" key="1">
    <source>
        <dbReference type="ARBA" id="ARBA00004117"/>
    </source>
</evidence>
<evidence type="ECO:0000313" key="9">
    <source>
        <dbReference type="Proteomes" id="UP000186002"/>
    </source>
</evidence>
<comment type="subunit">
    <text evidence="4">The basal body constitutes a major portion of the flagellar organelle and consists of five rings (E,L,P,S, and M) mounted on a central rod. The rod consists of about 26 subunits of FlgG in the distal portion, and FlgB, FlgC and FlgF are thought to build up the proximal portion of the rod with about 6 subunits each.</text>
</comment>
<sequence>MENAQLISLSRQITLRNQMDVVASNMANVNTSGFKAQRMVFEEVTMPLADATAFKRSDQRLSYVQDYGTSFNMMQGSVRLTGNEFDVAVDGDGWFAIEMPNAGEAYTRDGSFKIDNTGKLVTSEGKAVLTDGGPIVFTPQDGKITISDDGTISTELGLRGKLKMVSFETPQMARAIGENLYTYENAIPMRNGKVIQGGLEGSNVNGIIEVAHMIETTRAYETVTKMMQKTDDLRENAISKLGSLRA</sequence>
<dbReference type="InterPro" id="IPR010930">
    <property type="entry name" value="Flg_bb/hook_C_dom"/>
</dbReference>